<dbReference type="RefSeq" id="WP_144256820.1">
    <property type="nucleotide sequence ID" value="NZ_VJZT01000011.1"/>
</dbReference>
<comment type="caution">
    <text evidence="3">The sequence shown here is derived from an EMBL/GenBank/DDBJ whole genome shotgun (WGS) entry which is preliminary data.</text>
</comment>
<organism evidence="3 4">
    <name type="scientific">Flavobacterium restrictum</name>
    <dbReference type="NCBI Taxonomy" id="2594428"/>
    <lineage>
        <taxon>Bacteria</taxon>
        <taxon>Pseudomonadati</taxon>
        <taxon>Bacteroidota</taxon>
        <taxon>Flavobacteriia</taxon>
        <taxon>Flavobacteriales</taxon>
        <taxon>Flavobacteriaceae</taxon>
        <taxon>Flavobacterium</taxon>
    </lineage>
</organism>
<dbReference type="SUPFAM" id="SSF52096">
    <property type="entry name" value="ClpP/crotonase"/>
    <property type="match status" value="2"/>
</dbReference>
<feature type="domain" description="CoA carboxyltransferase C-terminal" evidence="2">
    <location>
        <begin position="270"/>
        <end position="533"/>
    </location>
</feature>
<gene>
    <name evidence="3" type="ORF">FNW21_11130</name>
</gene>
<reference evidence="3 4" key="1">
    <citation type="submission" date="2019-07" db="EMBL/GenBank/DDBJ databases">
        <title>Novel species of Flavobacterium.</title>
        <authorList>
            <person name="Liu Q."/>
            <person name="Xin Y.-H."/>
        </authorList>
    </citation>
    <scope>NUCLEOTIDE SEQUENCE [LARGE SCALE GENOMIC DNA]</scope>
    <source>
        <strain evidence="3 4">LB1R34</strain>
    </source>
</reference>
<dbReference type="FunFam" id="3.90.226.10:FF:000004">
    <property type="entry name" value="Methylcrotonoyl-CoA carboxylase beta chain"/>
    <property type="match status" value="1"/>
</dbReference>
<dbReference type="InterPro" id="IPR034733">
    <property type="entry name" value="AcCoA_carboxyl_beta"/>
</dbReference>
<dbReference type="InterPro" id="IPR029045">
    <property type="entry name" value="ClpP/crotonase-like_dom_sf"/>
</dbReference>
<dbReference type="Pfam" id="PF01039">
    <property type="entry name" value="Carboxyl_trans"/>
    <property type="match status" value="1"/>
</dbReference>
<dbReference type="InterPro" id="IPR045190">
    <property type="entry name" value="MCCB/AccD1-like"/>
</dbReference>
<dbReference type="PANTHER" id="PTHR22855">
    <property type="entry name" value="ACETYL, PROPIONYL, PYRUVATE, AND GLUTACONYL CARBOXYLASE-RELATED"/>
    <property type="match status" value="1"/>
</dbReference>
<evidence type="ECO:0000313" key="4">
    <source>
        <dbReference type="Proteomes" id="UP000316371"/>
    </source>
</evidence>
<dbReference type="PROSITE" id="PS50989">
    <property type="entry name" value="COA_CT_CTER"/>
    <property type="match status" value="1"/>
</dbReference>
<evidence type="ECO:0000259" key="1">
    <source>
        <dbReference type="PROSITE" id="PS50980"/>
    </source>
</evidence>
<evidence type="ECO:0000259" key="2">
    <source>
        <dbReference type="PROSITE" id="PS50989"/>
    </source>
</evidence>
<dbReference type="Proteomes" id="UP000316371">
    <property type="component" value="Unassembled WGS sequence"/>
</dbReference>
<sequence length="542" mass="58954">MDLNFNKNEDHNKLLLSNLRQKLTKVKLGGGEKRIAKLHAEGKMTARERIDYLLDDKAKSIEIGAFVGDGMYAEHGGCPSGGVIVKIGYISGKQCVVVANDATVKAGAWFPITGKKNLRAQEIAMENRLPIVYLVDSAGVYLPLQDEIFPDKEHFGRIFRNNALMSSMGITQISAVMGSCVAGGAYLPIMSDEALIVEKTGSIFLAGSYLVKAAIGESIDNETLGGATTHCEISGVTDYKVKDDAAALDKIKSILAKIGDYDKAGFNKVKPEKPALDENEIYGILPKARNEPYDMMEIIKRLVDNSEFEAYKEGYGQTILTGYARIEGWAVGIVANQRKVVKTQKGEMQLGGVIYSDSADKATRFIANCNQKKIPLVFIQDVTGFMVGSKSEHGGIIKDGAKMVNAVSNSVVPKFTVIVGNSYGAGNYAMCGKAYDPRLIFAWPSAELAVMGGTQAAKVLAQIEASSLKAKGEIVDETKEKELFDKIKARYDEQVSPYYAASRLWTDAIINPLDTRTWIAMGIEAANHAPIEKKFNMGVIQV</sequence>
<dbReference type="InterPro" id="IPR011762">
    <property type="entry name" value="COA_CT_N"/>
</dbReference>
<accession>A0A553DZT4</accession>
<dbReference type="PANTHER" id="PTHR22855:SF13">
    <property type="entry name" value="METHYLCROTONOYL-COA CARBOXYLASE BETA CHAIN, MITOCHONDRIAL"/>
    <property type="match status" value="1"/>
</dbReference>
<feature type="domain" description="CoA carboxyltransferase N-terminal" evidence="1">
    <location>
        <begin position="12"/>
        <end position="270"/>
    </location>
</feature>
<dbReference type="GO" id="GO:0006552">
    <property type="term" value="P:L-leucine catabolic process"/>
    <property type="evidence" value="ECO:0007669"/>
    <property type="project" value="TreeGrafter"/>
</dbReference>
<proteinExistence type="predicted"/>
<dbReference type="GO" id="GO:1905202">
    <property type="term" value="C:methylcrotonoyl-CoA carboxylase complex"/>
    <property type="evidence" value="ECO:0007669"/>
    <property type="project" value="TreeGrafter"/>
</dbReference>
<dbReference type="Gene3D" id="3.90.226.10">
    <property type="entry name" value="2-enoyl-CoA Hydratase, Chain A, domain 1"/>
    <property type="match status" value="2"/>
</dbReference>
<dbReference type="InterPro" id="IPR011763">
    <property type="entry name" value="COA_CT_C"/>
</dbReference>
<dbReference type="AlphaFoldDB" id="A0A553DZT4"/>
<dbReference type="PROSITE" id="PS50980">
    <property type="entry name" value="COA_CT_NTER"/>
    <property type="match status" value="1"/>
</dbReference>
<keyword evidence="4" id="KW-1185">Reference proteome</keyword>
<dbReference type="OrthoDB" id="9803706at2"/>
<evidence type="ECO:0000313" key="3">
    <source>
        <dbReference type="EMBL" id="TRX38314.1"/>
    </source>
</evidence>
<protein>
    <submittedName>
        <fullName evidence="3">Acyl-CoA carboxylase subunit beta</fullName>
    </submittedName>
</protein>
<dbReference type="FunFam" id="3.90.226.10:FF:000030">
    <property type="entry name" value="Acetyl-CoA carboxylase carboxyltransferase subunit"/>
    <property type="match status" value="1"/>
</dbReference>
<name>A0A553DZT4_9FLAO</name>
<dbReference type="GO" id="GO:0004485">
    <property type="term" value="F:methylcrotonoyl-CoA carboxylase activity"/>
    <property type="evidence" value="ECO:0007669"/>
    <property type="project" value="TreeGrafter"/>
</dbReference>
<dbReference type="EMBL" id="VJZT01000011">
    <property type="protein sequence ID" value="TRX38314.1"/>
    <property type="molecule type" value="Genomic_DNA"/>
</dbReference>